<reference evidence="2" key="1">
    <citation type="journal article" date="2014" name="BMC Genomics">
        <title>The genome sequence of the biocontrol fungus Metarhizium anisopliae and comparative genomics of Metarhizium species.</title>
        <authorList>
            <person name="Pattemore J.A."/>
            <person name="Hane J.K."/>
            <person name="Williams A.H."/>
            <person name="Wilson B.A."/>
            <person name="Stodart B.J."/>
            <person name="Ash G.J."/>
        </authorList>
    </citation>
    <scope>NUCLEOTIDE SEQUENCE [LARGE SCALE GENOMIC DNA]</scope>
    <source>
        <strain evidence="2">BRIP 53293</strain>
    </source>
</reference>
<name>A0A0D9NH45_METAN</name>
<dbReference type="EMBL" id="KE384950">
    <property type="protein sequence ID" value="KJK73327.1"/>
    <property type="molecule type" value="Genomic_DNA"/>
</dbReference>
<protein>
    <submittedName>
        <fullName evidence="1">Uncharacterized protein</fullName>
    </submittedName>
</protein>
<evidence type="ECO:0000313" key="1">
    <source>
        <dbReference type="EMBL" id="KJK73327.1"/>
    </source>
</evidence>
<accession>A0A0D9NH45</accession>
<dbReference type="Proteomes" id="UP000054544">
    <property type="component" value="Unassembled WGS sequence"/>
</dbReference>
<evidence type="ECO:0000313" key="2">
    <source>
        <dbReference type="Proteomes" id="UP000054544"/>
    </source>
</evidence>
<gene>
    <name evidence="1" type="ORF">H634G_11516</name>
</gene>
<keyword evidence="2" id="KW-1185">Reference proteome</keyword>
<dbReference type="AlphaFoldDB" id="A0A0D9NH45"/>
<proteinExistence type="predicted"/>
<sequence>MNRIQEHARSFFLSLSHYVSISHHKKEHEAASRRCVSWAASSAELRGKWTAGNGFQAL</sequence>
<organism evidence="1 2">
    <name type="scientific">Metarhizium anisopliae BRIP 53293</name>
    <dbReference type="NCBI Taxonomy" id="1291518"/>
    <lineage>
        <taxon>Eukaryota</taxon>
        <taxon>Fungi</taxon>
        <taxon>Dikarya</taxon>
        <taxon>Ascomycota</taxon>
        <taxon>Pezizomycotina</taxon>
        <taxon>Sordariomycetes</taxon>
        <taxon>Hypocreomycetidae</taxon>
        <taxon>Hypocreales</taxon>
        <taxon>Clavicipitaceae</taxon>
        <taxon>Metarhizium</taxon>
    </lineage>
</organism>